<sequence length="319" mass="36326">MMLLWLDSMRSYHTRWQWYPFTLVTGPTEFLKQDVQELNDPVVRTVTRRPLYVIAHRVLTIHGVKAALSQGANALEIDVTPWPSGWWADHDGSATSAGDTVEKMFQAIAEQRRAGENVIFVWLDIKSPNWCDPRQPKTRHCSVIALQEQARRILEPADVRVLYGFYGGAASGVGYDFICDDLDENEAINLNGEALQLEERFESSGISDLKQRVMSYGDNDLSLDFGNCYEAGYYTCTELRQASRSKMFGQVYGWTLAAGQKKYSDLLLGDAHVDGIIYGFRGTIFHDHKDTRAAFQDIKNWVDEHPKRRYLATAKDSPW</sequence>
<name>A0A2S4KSI5_9HYPO</name>
<dbReference type="PIRSF" id="PIRSF016632">
    <property type="entry name" value="Phospholipase_actinobac/fun"/>
    <property type="match status" value="1"/>
</dbReference>
<evidence type="ECO:0008006" key="3">
    <source>
        <dbReference type="Google" id="ProtNLM"/>
    </source>
</evidence>
<dbReference type="InterPro" id="IPR016674">
    <property type="entry name" value="SMase_D/PLipase_D"/>
</dbReference>
<dbReference type="EMBL" id="PKSG01000729">
    <property type="protein sequence ID" value="POR33147.1"/>
    <property type="molecule type" value="Genomic_DNA"/>
</dbReference>
<dbReference type="AlphaFoldDB" id="A0A2S4KSI5"/>
<dbReference type="InterPro" id="IPR017946">
    <property type="entry name" value="PLC-like_Pdiesterase_TIM-brl"/>
</dbReference>
<dbReference type="OrthoDB" id="4907280at2759"/>
<proteinExistence type="predicted"/>
<dbReference type="Gene3D" id="3.20.20.190">
    <property type="entry name" value="Phosphatidylinositol (PI) phosphodiesterase"/>
    <property type="match status" value="1"/>
</dbReference>
<dbReference type="GO" id="GO:0016042">
    <property type="term" value="P:lipid catabolic process"/>
    <property type="evidence" value="ECO:0007669"/>
    <property type="project" value="InterPro"/>
</dbReference>
<dbReference type="GO" id="GO:0008081">
    <property type="term" value="F:phosphoric diester hydrolase activity"/>
    <property type="evidence" value="ECO:0007669"/>
    <property type="project" value="InterPro"/>
</dbReference>
<organism evidence="1 2">
    <name type="scientific">Tolypocladium paradoxum</name>
    <dbReference type="NCBI Taxonomy" id="94208"/>
    <lineage>
        <taxon>Eukaryota</taxon>
        <taxon>Fungi</taxon>
        <taxon>Dikarya</taxon>
        <taxon>Ascomycota</taxon>
        <taxon>Pezizomycotina</taxon>
        <taxon>Sordariomycetes</taxon>
        <taxon>Hypocreomycetidae</taxon>
        <taxon>Hypocreales</taxon>
        <taxon>Ophiocordycipitaceae</taxon>
        <taxon>Tolypocladium</taxon>
    </lineage>
</organism>
<dbReference type="Proteomes" id="UP000237481">
    <property type="component" value="Unassembled WGS sequence"/>
</dbReference>
<gene>
    <name evidence="1" type="ORF">TPAR_06659</name>
</gene>
<dbReference type="GO" id="GO:0004620">
    <property type="term" value="F:phospholipase activity"/>
    <property type="evidence" value="ECO:0007669"/>
    <property type="project" value="InterPro"/>
</dbReference>
<evidence type="ECO:0000313" key="1">
    <source>
        <dbReference type="EMBL" id="POR33147.1"/>
    </source>
</evidence>
<comment type="caution">
    <text evidence="1">The sequence shown here is derived from an EMBL/GenBank/DDBJ whole genome shotgun (WGS) entry which is preliminary data.</text>
</comment>
<evidence type="ECO:0000313" key="2">
    <source>
        <dbReference type="Proteomes" id="UP000237481"/>
    </source>
</evidence>
<reference evidence="1 2" key="1">
    <citation type="submission" date="2018-01" db="EMBL/GenBank/DDBJ databases">
        <title>Harnessing the power of phylogenomics to disentangle the directionality and signatures of interkingdom host jumping in the parasitic fungal genus Tolypocladium.</title>
        <authorList>
            <person name="Quandt C.A."/>
            <person name="Patterson W."/>
            <person name="Spatafora J.W."/>
        </authorList>
    </citation>
    <scope>NUCLEOTIDE SEQUENCE [LARGE SCALE GENOMIC DNA]</scope>
    <source>
        <strain evidence="1 2">NRBC 100945</strain>
    </source>
</reference>
<keyword evidence="2" id="KW-1185">Reference proteome</keyword>
<protein>
    <recommendedName>
        <fullName evidence="3">Phospholipase D</fullName>
    </recommendedName>
</protein>
<accession>A0A2S4KSI5</accession>